<evidence type="ECO:0000313" key="2">
    <source>
        <dbReference type="EMBL" id="KAJ1163368.1"/>
    </source>
</evidence>
<feature type="region of interest" description="Disordered" evidence="1">
    <location>
        <begin position="1"/>
        <end position="89"/>
    </location>
</feature>
<dbReference type="Proteomes" id="UP001066276">
    <property type="component" value="Chromosome 4_2"/>
</dbReference>
<keyword evidence="3" id="KW-1185">Reference proteome</keyword>
<dbReference type="EMBL" id="JANPWB010000008">
    <property type="protein sequence ID" value="KAJ1163368.1"/>
    <property type="molecule type" value="Genomic_DNA"/>
</dbReference>
<protein>
    <submittedName>
        <fullName evidence="2">Uncharacterized protein</fullName>
    </submittedName>
</protein>
<organism evidence="2 3">
    <name type="scientific">Pleurodeles waltl</name>
    <name type="common">Iberian ribbed newt</name>
    <dbReference type="NCBI Taxonomy" id="8319"/>
    <lineage>
        <taxon>Eukaryota</taxon>
        <taxon>Metazoa</taxon>
        <taxon>Chordata</taxon>
        <taxon>Craniata</taxon>
        <taxon>Vertebrata</taxon>
        <taxon>Euteleostomi</taxon>
        <taxon>Amphibia</taxon>
        <taxon>Batrachia</taxon>
        <taxon>Caudata</taxon>
        <taxon>Salamandroidea</taxon>
        <taxon>Salamandridae</taxon>
        <taxon>Pleurodelinae</taxon>
        <taxon>Pleurodeles</taxon>
    </lineage>
</organism>
<feature type="compositionally biased region" description="Low complexity" evidence="1">
    <location>
        <begin position="22"/>
        <end position="34"/>
    </location>
</feature>
<sequence>MMLAPPPGHYAAQEMPRTGTSGLEEGQELGQQQEADQRPVVPKKSTTAPPHEPCRQGSTPSNATPNAQHKRRQMNTEASPAQQEQLPPFLMPFCQKTLKIKKLKEQNEY</sequence>
<dbReference type="AlphaFoldDB" id="A0AAV7SH22"/>
<evidence type="ECO:0000256" key="1">
    <source>
        <dbReference type="SAM" id="MobiDB-lite"/>
    </source>
</evidence>
<evidence type="ECO:0000313" key="3">
    <source>
        <dbReference type="Proteomes" id="UP001066276"/>
    </source>
</evidence>
<reference evidence="2" key="1">
    <citation type="journal article" date="2022" name="bioRxiv">
        <title>Sequencing and chromosome-scale assembly of the giantPleurodeles waltlgenome.</title>
        <authorList>
            <person name="Brown T."/>
            <person name="Elewa A."/>
            <person name="Iarovenko S."/>
            <person name="Subramanian E."/>
            <person name="Araus A.J."/>
            <person name="Petzold A."/>
            <person name="Susuki M."/>
            <person name="Suzuki K.-i.T."/>
            <person name="Hayashi T."/>
            <person name="Toyoda A."/>
            <person name="Oliveira C."/>
            <person name="Osipova E."/>
            <person name="Leigh N.D."/>
            <person name="Simon A."/>
            <person name="Yun M.H."/>
        </authorList>
    </citation>
    <scope>NUCLEOTIDE SEQUENCE</scope>
    <source>
        <strain evidence="2">20211129_DDA</strain>
        <tissue evidence="2">Liver</tissue>
    </source>
</reference>
<comment type="caution">
    <text evidence="2">The sequence shown here is derived from an EMBL/GenBank/DDBJ whole genome shotgun (WGS) entry which is preliminary data.</text>
</comment>
<proteinExistence type="predicted"/>
<gene>
    <name evidence="2" type="ORF">NDU88_003826</name>
</gene>
<name>A0AAV7SH22_PLEWA</name>
<feature type="compositionally biased region" description="Polar residues" evidence="1">
    <location>
        <begin position="75"/>
        <end position="85"/>
    </location>
</feature>
<feature type="compositionally biased region" description="Polar residues" evidence="1">
    <location>
        <begin position="56"/>
        <end position="67"/>
    </location>
</feature>
<accession>A0AAV7SH22</accession>